<feature type="region of interest" description="Disordered" evidence="1">
    <location>
        <begin position="158"/>
        <end position="191"/>
    </location>
</feature>
<feature type="compositionally biased region" description="Polar residues" evidence="1">
    <location>
        <begin position="227"/>
        <end position="237"/>
    </location>
</feature>
<proteinExistence type="predicted"/>
<evidence type="ECO:0000313" key="2">
    <source>
        <dbReference type="EMBL" id="CAL8102254.1"/>
    </source>
</evidence>
<accession>A0ABP1QMU6</accession>
<evidence type="ECO:0008006" key="4">
    <source>
        <dbReference type="Google" id="ProtNLM"/>
    </source>
</evidence>
<organism evidence="2 3">
    <name type="scientific">Orchesella dallaii</name>
    <dbReference type="NCBI Taxonomy" id="48710"/>
    <lineage>
        <taxon>Eukaryota</taxon>
        <taxon>Metazoa</taxon>
        <taxon>Ecdysozoa</taxon>
        <taxon>Arthropoda</taxon>
        <taxon>Hexapoda</taxon>
        <taxon>Collembola</taxon>
        <taxon>Entomobryomorpha</taxon>
        <taxon>Entomobryoidea</taxon>
        <taxon>Orchesellidae</taxon>
        <taxon>Orchesellinae</taxon>
        <taxon>Orchesella</taxon>
    </lineage>
</organism>
<feature type="compositionally biased region" description="Low complexity" evidence="1">
    <location>
        <begin position="158"/>
        <end position="182"/>
    </location>
</feature>
<dbReference type="Proteomes" id="UP001642540">
    <property type="component" value="Unassembled WGS sequence"/>
</dbReference>
<feature type="region of interest" description="Disordered" evidence="1">
    <location>
        <begin position="369"/>
        <end position="409"/>
    </location>
</feature>
<feature type="compositionally biased region" description="Basic and acidic residues" evidence="1">
    <location>
        <begin position="238"/>
        <end position="250"/>
    </location>
</feature>
<feature type="region of interest" description="Disordered" evidence="1">
    <location>
        <begin position="221"/>
        <end position="282"/>
    </location>
</feature>
<dbReference type="EMBL" id="CAXLJM020000033">
    <property type="protein sequence ID" value="CAL8102254.1"/>
    <property type="molecule type" value="Genomic_DNA"/>
</dbReference>
<gene>
    <name evidence="2" type="ORF">ODALV1_LOCUS11093</name>
</gene>
<feature type="compositionally biased region" description="Low complexity" evidence="1">
    <location>
        <begin position="273"/>
        <end position="282"/>
    </location>
</feature>
<comment type="caution">
    <text evidence="2">The sequence shown here is derived from an EMBL/GenBank/DDBJ whole genome shotgun (WGS) entry which is preliminary data.</text>
</comment>
<name>A0ABP1QMU6_9HEXA</name>
<sequence>MSKITGKPPTHWRRPMTRTYDYNTTLGENYYKPQLDYIESRRGRGKTPPSATTFAERLLKYNPSNSRRSASASRRAEEASEEVGLSTSLSRGEESLGRYSSLDDLGLDDDNLTRRRRQLLLRSSQENLDEDLSPRIRRVAFGDKLLDAVGVRESSVGSSAAASSQQQQSSSLSSSSRVQQQRKTMFASGEEDALDKILADRKNRRQIGVIQSAEADLFSEDPLKSPRLSSRIQSARQQMDDMREKMRDDADASTSRFRTKIRQRREREQMEDQLGSSSLQSSSKAVATSGISSSTSSALKLKSSSSLSSSAQNLMLDDDDAETAAILSKVEEIRKRAKARMAAITDDFPDLQIESSLASRRAANRSRLDLDDDLDSDFSSSRLANASSGGSGRSVTMSKRTVRASYDIE</sequence>
<reference evidence="2 3" key="1">
    <citation type="submission" date="2024-08" db="EMBL/GenBank/DDBJ databases">
        <authorList>
            <person name="Cucini C."/>
            <person name="Frati F."/>
        </authorList>
    </citation>
    <scope>NUCLEOTIDE SEQUENCE [LARGE SCALE GENOMIC DNA]</scope>
</reference>
<evidence type="ECO:0000256" key="1">
    <source>
        <dbReference type="SAM" id="MobiDB-lite"/>
    </source>
</evidence>
<feature type="compositionally biased region" description="Polar residues" evidence="1">
    <location>
        <begin position="385"/>
        <end position="399"/>
    </location>
</feature>
<evidence type="ECO:0000313" key="3">
    <source>
        <dbReference type="Proteomes" id="UP001642540"/>
    </source>
</evidence>
<protein>
    <recommendedName>
        <fullName evidence="4">Paramyosin</fullName>
    </recommendedName>
</protein>
<keyword evidence="3" id="KW-1185">Reference proteome</keyword>
<feature type="region of interest" description="Disordered" evidence="1">
    <location>
        <begin position="63"/>
        <end position="108"/>
    </location>
</feature>